<name>A0ABU0HEX0_9HYPH</name>
<organism evidence="2 3">
    <name type="scientific">Kaistia dalseonensis</name>
    <dbReference type="NCBI Taxonomy" id="410840"/>
    <lineage>
        <taxon>Bacteria</taxon>
        <taxon>Pseudomonadati</taxon>
        <taxon>Pseudomonadota</taxon>
        <taxon>Alphaproteobacteria</taxon>
        <taxon>Hyphomicrobiales</taxon>
        <taxon>Kaistiaceae</taxon>
        <taxon>Kaistia</taxon>
    </lineage>
</organism>
<gene>
    <name evidence="2" type="ORF">QO014_004703</name>
</gene>
<accession>A0ABU0HEX0</accession>
<feature type="region of interest" description="Disordered" evidence="1">
    <location>
        <begin position="150"/>
        <end position="169"/>
    </location>
</feature>
<evidence type="ECO:0000256" key="1">
    <source>
        <dbReference type="SAM" id="MobiDB-lite"/>
    </source>
</evidence>
<dbReference type="Proteomes" id="UP001241603">
    <property type="component" value="Unassembled WGS sequence"/>
</dbReference>
<sequence length="169" mass="18226">MADDEVSADWAAIRADCEAGLLSQRAIAEKHGQTRPTIMKRALAEGWAMPAARPGRRAAHPKPAHRLPDRAALVARLFRSFERQIAALEKRYAGGGAAADEKDARMLAALARTFETLNGLRADEEKEERNHAPVDHDALRAELARRMAALDPAGLGPRGYSDADDPGGG</sequence>
<proteinExistence type="predicted"/>
<dbReference type="EMBL" id="JAUSVO010000007">
    <property type="protein sequence ID" value="MDQ0440290.1"/>
    <property type="molecule type" value="Genomic_DNA"/>
</dbReference>
<evidence type="ECO:0000313" key="2">
    <source>
        <dbReference type="EMBL" id="MDQ0440290.1"/>
    </source>
</evidence>
<evidence type="ECO:0000313" key="3">
    <source>
        <dbReference type="Proteomes" id="UP001241603"/>
    </source>
</evidence>
<dbReference type="RefSeq" id="WP_266351151.1">
    <property type="nucleotide sequence ID" value="NZ_JAPKNG010000007.1"/>
</dbReference>
<comment type="caution">
    <text evidence="2">The sequence shown here is derived from an EMBL/GenBank/DDBJ whole genome shotgun (WGS) entry which is preliminary data.</text>
</comment>
<reference evidence="2 3" key="1">
    <citation type="submission" date="2023-07" db="EMBL/GenBank/DDBJ databases">
        <title>Genomic Encyclopedia of Type Strains, Phase IV (KMG-IV): sequencing the most valuable type-strain genomes for metagenomic binning, comparative biology and taxonomic classification.</title>
        <authorList>
            <person name="Goeker M."/>
        </authorList>
    </citation>
    <scope>NUCLEOTIDE SEQUENCE [LARGE SCALE GENOMIC DNA]</scope>
    <source>
        <strain evidence="2 3">B6-8</strain>
    </source>
</reference>
<protein>
    <submittedName>
        <fullName evidence="2">Uncharacterized protein</fullName>
    </submittedName>
</protein>
<keyword evidence="3" id="KW-1185">Reference proteome</keyword>